<sequence length="247" mass="27393">MEGEGCPFLGIPRLEPLKSSLELTLTAWRTYPIGCVSWIRRRDFHVLTVALNTYTADDRFVAVNMDRSDDWMLQIKLAQLADEGLYECQVNTHPLISFFVNLTVLVPKSSIREAPDLYVKTGSSINLTCIISQSPEPPVFVFWYHNDRMINYDSSGGDISVHKAGQDTAISRLFIKNAQPADSGNYTCCPSNADASSISVHVLNGEKRAAMQHDLNTSPGSGALTTTMDRFSWGFSVSLLFFLVLSS</sequence>
<dbReference type="SMART" id="SM00408">
    <property type="entry name" value="IGc2"/>
    <property type="match status" value="2"/>
</dbReference>
<dbReference type="PROSITE" id="PS50835">
    <property type="entry name" value="IG_LIKE"/>
    <property type="match status" value="1"/>
</dbReference>
<dbReference type="InterPro" id="IPR003599">
    <property type="entry name" value="Ig_sub"/>
</dbReference>
<evidence type="ECO:0000313" key="3">
    <source>
        <dbReference type="Proteomes" id="UP001054837"/>
    </source>
</evidence>
<keyword evidence="3" id="KW-1185">Reference proteome</keyword>
<dbReference type="FunFam" id="2.60.40.10:FF:000533">
    <property type="entry name" value="Uncharacterized protein, isoform A"/>
    <property type="match status" value="1"/>
</dbReference>
<gene>
    <name evidence="2" type="primary">AVEN_210053_1</name>
    <name evidence="2" type="ORF">CDAR_197811</name>
</gene>
<dbReference type="Pfam" id="PF13927">
    <property type="entry name" value="Ig_3"/>
    <property type="match status" value="1"/>
</dbReference>
<dbReference type="AlphaFoldDB" id="A0AAV4SGT7"/>
<protein>
    <submittedName>
        <fullName evidence="2">Ig-like domain-containing protein</fullName>
    </submittedName>
</protein>
<evidence type="ECO:0000313" key="2">
    <source>
        <dbReference type="EMBL" id="GIY31083.1"/>
    </source>
</evidence>
<dbReference type="SUPFAM" id="SSF48726">
    <property type="entry name" value="Immunoglobulin"/>
    <property type="match status" value="2"/>
</dbReference>
<proteinExistence type="predicted"/>
<accession>A0AAV4SGT7</accession>
<dbReference type="PANTHER" id="PTHR23279:SF46">
    <property type="entry name" value="DEFECTIVE PROBOSCIS EXTENSION RESPONSE 10, ISOFORM A-RELATED"/>
    <property type="match status" value="1"/>
</dbReference>
<dbReference type="InterPro" id="IPR036179">
    <property type="entry name" value="Ig-like_dom_sf"/>
</dbReference>
<dbReference type="InterPro" id="IPR037448">
    <property type="entry name" value="Zig-8"/>
</dbReference>
<dbReference type="GO" id="GO:0050808">
    <property type="term" value="P:synapse organization"/>
    <property type="evidence" value="ECO:0007669"/>
    <property type="project" value="TreeGrafter"/>
</dbReference>
<dbReference type="Proteomes" id="UP001054837">
    <property type="component" value="Unassembled WGS sequence"/>
</dbReference>
<feature type="domain" description="Ig-like" evidence="1">
    <location>
        <begin position="107"/>
        <end position="199"/>
    </location>
</feature>
<reference evidence="2 3" key="1">
    <citation type="submission" date="2021-06" db="EMBL/GenBank/DDBJ databases">
        <title>Caerostris darwini draft genome.</title>
        <authorList>
            <person name="Kono N."/>
            <person name="Arakawa K."/>
        </authorList>
    </citation>
    <scope>NUCLEOTIDE SEQUENCE [LARGE SCALE GENOMIC DNA]</scope>
</reference>
<organism evidence="2 3">
    <name type="scientific">Caerostris darwini</name>
    <dbReference type="NCBI Taxonomy" id="1538125"/>
    <lineage>
        <taxon>Eukaryota</taxon>
        <taxon>Metazoa</taxon>
        <taxon>Ecdysozoa</taxon>
        <taxon>Arthropoda</taxon>
        <taxon>Chelicerata</taxon>
        <taxon>Arachnida</taxon>
        <taxon>Araneae</taxon>
        <taxon>Araneomorphae</taxon>
        <taxon>Entelegynae</taxon>
        <taxon>Araneoidea</taxon>
        <taxon>Araneidae</taxon>
        <taxon>Caerostris</taxon>
    </lineage>
</organism>
<dbReference type="GO" id="GO:0032589">
    <property type="term" value="C:neuron projection membrane"/>
    <property type="evidence" value="ECO:0007669"/>
    <property type="project" value="TreeGrafter"/>
</dbReference>
<dbReference type="SMART" id="SM00409">
    <property type="entry name" value="IG"/>
    <property type="match status" value="2"/>
</dbReference>
<evidence type="ECO:0000259" key="1">
    <source>
        <dbReference type="PROSITE" id="PS50835"/>
    </source>
</evidence>
<dbReference type="EMBL" id="BPLQ01007602">
    <property type="protein sequence ID" value="GIY31083.1"/>
    <property type="molecule type" value="Genomic_DNA"/>
</dbReference>
<dbReference type="InterPro" id="IPR003598">
    <property type="entry name" value="Ig_sub2"/>
</dbReference>
<dbReference type="InterPro" id="IPR007110">
    <property type="entry name" value="Ig-like_dom"/>
</dbReference>
<name>A0AAV4SGT7_9ARAC</name>
<comment type="caution">
    <text evidence="2">The sequence shown here is derived from an EMBL/GenBank/DDBJ whole genome shotgun (WGS) entry which is preliminary data.</text>
</comment>
<dbReference type="PANTHER" id="PTHR23279">
    <property type="entry name" value="DEFECTIVE PROBOSCIS EXTENSION RESPONSE DPR -RELATED"/>
    <property type="match status" value="1"/>
</dbReference>
<dbReference type="InterPro" id="IPR013783">
    <property type="entry name" value="Ig-like_fold"/>
</dbReference>
<dbReference type="CDD" id="cd00096">
    <property type="entry name" value="Ig"/>
    <property type="match status" value="1"/>
</dbReference>
<dbReference type="Gene3D" id="2.60.40.10">
    <property type="entry name" value="Immunoglobulins"/>
    <property type="match status" value="2"/>
</dbReference>